<organism evidence="2 3">
    <name type="scientific">Roseobacter ponti</name>
    <dbReference type="NCBI Taxonomy" id="1891787"/>
    <lineage>
        <taxon>Bacteria</taxon>
        <taxon>Pseudomonadati</taxon>
        <taxon>Pseudomonadota</taxon>
        <taxon>Alphaproteobacteria</taxon>
        <taxon>Rhodobacterales</taxon>
        <taxon>Roseobacteraceae</taxon>
        <taxon>Roseobacter</taxon>
    </lineage>
</organism>
<proteinExistence type="predicted"/>
<gene>
    <name evidence="2" type="ORF">G3256_10275</name>
</gene>
<dbReference type="KEGG" id="rpon:G3256_10275"/>
<keyword evidence="3" id="KW-1185">Reference proteome</keyword>
<evidence type="ECO:0000256" key="1">
    <source>
        <dbReference type="SAM" id="Phobius"/>
    </source>
</evidence>
<keyword evidence="1" id="KW-0472">Membrane</keyword>
<feature type="transmembrane region" description="Helical" evidence="1">
    <location>
        <begin position="58"/>
        <end position="77"/>
    </location>
</feature>
<accession>A0A858ST63</accession>
<evidence type="ECO:0000313" key="2">
    <source>
        <dbReference type="EMBL" id="QJF51520.1"/>
    </source>
</evidence>
<sequence length="162" mass="17447">MSVTLSSVNFQTIAPQPVRAVDGGRMIIRSLMGLAGAALMMTAVGLWIAPGASWSHDLILMKLLLSAVSGMAGIAMLQGVVRPGAPKVEIDTIRHEIRLVRMQGRDRWVLDRCAFADLTRVENSGTHVQLWGKNETLLAEVAAADRVAHRSLVTALRVAGKL</sequence>
<dbReference type="Proteomes" id="UP000503308">
    <property type="component" value="Chromosome"/>
</dbReference>
<dbReference type="RefSeq" id="WP_169640737.1">
    <property type="nucleotide sequence ID" value="NZ_CP048788.1"/>
</dbReference>
<dbReference type="EMBL" id="CP048788">
    <property type="protein sequence ID" value="QJF51520.1"/>
    <property type="molecule type" value="Genomic_DNA"/>
</dbReference>
<dbReference type="AlphaFoldDB" id="A0A858ST63"/>
<protein>
    <submittedName>
        <fullName evidence="2">Uncharacterized protein</fullName>
    </submittedName>
</protein>
<feature type="transmembrane region" description="Helical" evidence="1">
    <location>
        <begin position="31"/>
        <end position="52"/>
    </location>
</feature>
<evidence type="ECO:0000313" key="3">
    <source>
        <dbReference type="Proteomes" id="UP000503308"/>
    </source>
</evidence>
<keyword evidence="1" id="KW-0812">Transmembrane</keyword>
<keyword evidence="1" id="KW-1133">Transmembrane helix</keyword>
<name>A0A858ST63_9RHOB</name>
<reference evidence="2 3" key="1">
    <citation type="submission" date="2020-02" db="EMBL/GenBank/DDBJ databases">
        <title>Genome sequence of Roseobacter ponti.</title>
        <authorList>
            <person name="Hollensteiner J."/>
            <person name="Schneider D."/>
            <person name="Poehlein A."/>
            <person name="Daniel R."/>
        </authorList>
    </citation>
    <scope>NUCLEOTIDE SEQUENCE [LARGE SCALE GENOMIC DNA]</scope>
    <source>
        <strain evidence="2 3">DSM 106830</strain>
    </source>
</reference>